<evidence type="ECO:0000256" key="3">
    <source>
        <dbReference type="SAM" id="SignalP"/>
    </source>
</evidence>
<dbReference type="Proteomes" id="UP000595332">
    <property type="component" value="Chromosome"/>
</dbReference>
<name>A0A7R6P610_9GAMM</name>
<protein>
    <recommendedName>
        <fullName evidence="4">Imelysin-like domain-containing protein</fullName>
    </recommendedName>
</protein>
<dbReference type="RefSeq" id="WP_201348735.1">
    <property type="nucleotide sequence ID" value="NZ_AP014546.1"/>
</dbReference>
<dbReference type="CDD" id="cd14659">
    <property type="entry name" value="Imelysin-like_IPPA"/>
    <property type="match status" value="1"/>
</dbReference>
<gene>
    <name evidence="5" type="ORF">NEJAP_0034</name>
</gene>
<dbReference type="GO" id="GO:0030313">
    <property type="term" value="C:cell envelope"/>
    <property type="evidence" value="ECO:0007669"/>
    <property type="project" value="UniProtKB-SubCell"/>
</dbReference>
<reference evidence="5 6" key="1">
    <citation type="journal article" date="2008" name="Int. J. Syst. Evol. Microbiol.">
        <title>Neptunomonas japonica sp. nov., an Osedax japonicus symbiont-like bacterium isolated from sediment adjacent to sperm whale carcasses off Kagoshima, Japan.</title>
        <authorList>
            <person name="Miyazaki M."/>
            <person name="Nogi Y."/>
            <person name="Fujiwara Y."/>
            <person name="Kawato M."/>
            <person name="Kubokawa K."/>
            <person name="Horikoshi K."/>
        </authorList>
    </citation>
    <scope>NUCLEOTIDE SEQUENCE [LARGE SCALE GENOMIC DNA]</scope>
    <source>
        <strain evidence="5 6">JAMM 1380</strain>
    </source>
</reference>
<dbReference type="InterPro" id="IPR038352">
    <property type="entry name" value="Imelysin_sf"/>
</dbReference>
<dbReference type="AlphaFoldDB" id="A0A7R6P610"/>
<dbReference type="Gene3D" id="1.20.1420.20">
    <property type="entry name" value="M75 peptidase, HXXE motif"/>
    <property type="match status" value="1"/>
</dbReference>
<evidence type="ECO:0000313" key="5">
    <source>
        <dbReference type="EMBL" id="BBB27993.1"/>
    </source>
</evidence>
<dbReference type="Pfam" id="PF09375">
    <property type="entry name" value="Peptidase_M75"/>
    <property type="match status" value="1"/>
</dbReference>
<keyword evidence="6" id="KW-1185">Reference proteome</keyword>
<proteinExistence type="predicted"/>
<feature type="chain" id="PRO_5032593468" description="Imelysin-like domain-containing protein" evidence="3">
    <location>
        <begin position="27"/>
        <end position="375"/>
    </location>
</feature>
<feature type="signal peptide" evidence="3">
    <location>
        <begin position="1"/>
        <end position="26"/>
    </location>
</feature>
<keyword evidence="2 3" id="KW-0732">Signal</keyword>
<accession>A0A7R6P610</accession>
<sequence length="375" mass="41130">MLPTGSLTPVLLGVTLCILGAGAVHAASSQAPSEKQWHTLNNAIIEQHVLPRYQRLADNSDVMSQQLKRLCTTPNSDNLNAAQTSFNAAQASWQGVQHIQFGPVTMLMRNHSLQYWPDKKNTGAKQLKSILKTTDQAFDDEFFRSASISLKGFPALERLLFAKNKRIQNSKAVECSLATAIALHIHETSLSIQSEWAEEARQISLAGQDALPSDSHAAAYQAYETPSEASTEFMKSLVEPVEAIRDNKLLKPLAASAEESRWKKSESWRSEQSVNNIQQNLAALHELYSGTQPISVKTLLEAAGDTLNAQAIDAEFNRISEDLNSVSAIAQLNVTPETHQTLMHTSDQLKALQGKLTAAMQTLNIQLGFNSRDGD</sequence>
<dbReference type="KEGG" id="njp:NEJAP_0034"/>
<evidence type="ECO:0000256" key="1">
    <source>
        <dbReference type="ARBA" id="ARBA00004196"/>
    </source>
</evidence>
<evidence type="ECO:0000256" key="2">
    <source>
        <dbReference type="ARBA" id="ARBA00022729"/>
    </source>
</evidence>
<dbReference type="InterPro" id="IPR018976">
    <property type="entry name" value="Imelysin-like"/>
</dbReference>
<dbReference type="EMBL" id="AP014546">
    <property type="protein sequence ID" value="BBB27993.1"/>
    <property type="molecule type" value="Genomic_DNA"/>
</dbReference>
<comment type="subcellular location">
    <subcellularLocation>
        <location evidence="1">Cell envelope</location>
    </subcellularLocation>
</comment>
<evidence type="ECO:0000313" key="6">
    <source>
        <dbReference type="Proteomes" id="UP000595332"/>
    </source>
</evidence>
<evidence type="ECO:0000259" key="4">
    <source>
        <dbReference type="Pfam" id="PF09375"/>
    </source>
</evidence>
<feature type="domain" description="Imelysin-like" evidence="4">
    <location>
        <begin position="50"/>
        <end position="353"/>
    </location>
</feature>
<dbReference type="InterPro" id="IPR034984">
    <property type="entry name" value="Imelysin-like_IPPA"/>
</dbReference>
<organism evidence="5 6">
    <name type="scientific">Neptunomonas japonica JAMM 1380</name>
    <dbReference type="NCBI Taxonomy" id="1441457"/>
    <lineage>
        <taxon>Bacteria</taxon>
        <taxon>Pseudomonadati</taxon>
        <taxon>Pseudomonadota</taxon>
        <taxon>Gammaproteobacteria</taxon>
        <taxon>Oceanospirillales</taxon>
        <taxon>Oceanospirillaceae</taxon>
        <taxon>Neptunomonas</taxon>
    </lineage>
</organism>